<accession>A0A3G2R2K6</accession>
<evidence type="ECO:0000313" key="2">
    <source>
        <dbReference type="EMBL" id="AYO29579.1"/>
    </source>
</evidence>
<dbReference type="EMBL" id="CP033169">
    <property type="protein sequence ID" value="AYO29579.1"/>
    <property type="molecule type" value="Genomic_DNA"/>
</dbReference>
<sequence>MVIVLIVFAILGFYDLSGFIKRREPAKVIVIYTFFMSVSLVVSLLLTADKRPSSPAEWIEWMLKMIGVVK</sequence>
<keyword evidence="1" id="KW-0472">Membrane</keyword>
<dbReference type="AlphaFoldDB" id="A0A3G2R2K6"/>
<proteinExistence type="predicted"/>
<organism evidence="2 3">
    <name type="scientific">Biomaibacter acetigenes</name>
    <dbReference type="NCBI Taxonomy" id="2316383"/>
    <lineage>
        <taxon>Bacteria</taxon>
        <taxon>Bacillati</taxon>
        <taxon>Bacillota</taxon>
        <taxon>Clostridia</taxon>
        <taxon>Thermosediminibacterales</taxon>
        <taxon>Tepidanaerobacteraceae</taxon>
        <taxon>Biomaibacter</taxon>
    </lineage>
</organism>
<keyword evidence="3" id="KW-1185">Reference proteome</keyword>
<reference evidence="2 3" key="1">
    <citation type="submission" date="2018-10" db="EMBL/GenBank/DDBJ databases">
        <authorList>
            <person name="Zhang X."/>
        </authorList>
    </citation>
    <scope>NUCLEOTIDE SEQUENCE [LARGE SCALE GENOMIC DNA]</scope>
    <source>
        <strain evidence="2 3">SK-G1</strain>
    </source>
</reference>
<dbReference type="Proteomes" id="UP000280960">
    <property type="component" value="Chromosome"/>
</dbReference>
<feature type="transmembrane region" description="Helical" evidence="1">
    <location>
        <begin position="28"/>
        <end position="48"/>
    </location>
</feature>
<dbReference type="KEGG" id="bacg:D2962_02220"/>
<evidence type="ECO:0000313" key="3">
    <source>
        <dbReference type="Proteomes" id="UP000280960"/>
    </source>
</evidence>
<evidence type="ECO:0000256" key="1">
    <source>
        <dbReference type="SAM" id="Phobius"/>
    </source>
</evidence>
<keyword evidence="1" id="KW-0812">Transmembrane</keyword>
<dbReference type="RefSeq" id="WP_120767897.1">
    <property type="nucleotide sequence ID" value="NZ_CP033169.1"/>
</dbReference>
<name>A0A3G2R2K6_9FIRM</name>
<keyword evidence="1" id="KW-1133">Transmembrane helix</keyword>
<protein>
    <submittedName>
        <fullName evidence="2">Uncharacterized protein</fullName>
    </submittedName>
</protein>
<gene>
    <name evidence="2" type="ORF">D2962_02220</name>
</gene>